<evidence type="ECO:0000256" key="3">
    <source>
        <dbReference type="SAM" id="Phobius"/>
    </source>
</evidence>
<accession>A0A804UJB2</accession>
<dbReference type="Gene3D" id="1.20.1740.10">
    <property type="entry name" value="Amino acid/polyamine transporter I"/>
    <property type="match status" value="1"/>
</dbReference>
<comment type="similarity">
    <text evidence="1">Belongs to the amino acid-polyamine-organocation (APC) superfamily. Cationic amino acid transporter (CAT) (TC 2.A.3.3) family.</text>
</comment>
<reference evidence="4" key="2">
    <citation type="submission" date="2019-07" db="EMBL/GenBank/DDBJ databases">
        <authorList>
            <person name="Seetharam A."/>
            <person name="Woodhouse M."/>
            <person name="Cannon E."/>
        </authorList>
    </citation>
    <scope>NUCLEOTIDE SEQUENCE [LARGE SCALE GENOMIC DNA]</scope>
    <source>
        <strain evidence="4">cv. B73</strain>
    </source>
</reference>
<keyword evidence="3" id="KW-1133">Transmembrane helix</keyword>
<organism evidence="4 5">
    <name type="scientific">Zea mays</name>
    <name type="common">Maize</name>
    <dbReference type="NCBI Taxonomy" id="4577"/>
    <lineage>
        <taxon>Eukaryota</taxon>
        <taxon>Viridiplantae</taxon>
        <taxon>Streptophyta</taxon>
        <taxon>Embryophyta</taxon>
        <taxon>Tracheophyta</taxon>
        <taxon>Spermatophyta</taxon>
        <taxon>Magnoliopsida</taxon>
        <taxon>Liliopsida</taxon>
        <taxon>Poales</taxon>
        <taxon>Poaceae</taxon>
        <taxon>PACMAD clade</taxon>
        <taxon>Panicoideae</taxon>
        <taxon>Andropogonodae</taxon>
        <taxon>Andropogoneae</taxon>
        <taxon>Tripsacinae</taxon>
        <taxon>Zea</taxon>
    </lineage>
</organism>
<feature type="transmembrane region" description="Helical" evidence="3">
    <location>
        <begin position="29"/>
        <end position="57"/>
    </location>
</feature>
<keyword evidence="3" id="KW-0812">Transmembrane</keyword>
<proteinExistence type="inferred from homology"/>
<evidence type="ECO:0000313" key="4">
    <source>
        <dbReference type="EnsemblPlants" id="Zm00001eb382710_P001"/>
    </source>
</evidence>
<reference evidence="4" key="3">
    <citation type="submission" date="2021-05" db="UniProtKB">
        <authorList>
            <consortium name="EnsemblPlants"/>
        </authorList>
    </citation>
    <scope>IDENTIFICATION</scope>
    <source>
        <strain evidence="4">cv. B73</strain>
    </source>
</reference>
<dbReference type="AlphaFoldDB" id="A0A804UJB2"/>
<dbReference type="InParanoid" id="A0A804UJB2"/>
<sequence length="146" mass="15025">MRAAASVSRSHAPQQPPASRPNPAAMCAAWWNLVGLGLGDMVGAGVFVTTGCAARLYVGPDLVVSYAIAGLCALLSAFCAVVDELRRMLDPGKPSFTPSKGKPNVVMFVGLQGQNHPLSGISVPKIISSVEGVVGLGDHGWAVKDS</sequence>
<evidence type="ECO:0000256" key="1">
    <source>
        <dbReference type="ARBA" id="ARBA00008572"/>
    </source>
</evidence>
<dbReference type="PANTHER" id="PTHR43243">
    <property type="entry name" value="INNER MEMBRANE TRANSPORTER YGJI-RELATED"/>
    <property type="match status" value="1"/>
</dbReference>
<feature type="region of interest" description="Disordered" evidence="2">
    <location>
        <begin position="1"/>
        <end position="20"/>
    </location>
</feature>
<name>A0A804UJB2_MAIZE</name>
<dbReference type="Gramene" id="Zm00001eb382710_T001">
    <property type="protein sequence ID" value="Zm00001eb382710_P001"/>
    <property type="gene ID" value="Zm00001eb382710"/>
</dbReference>
<keyword evidence="3" id="KW-0472">Membrane</keyword>
<dbReference type="EnsemblPlants" id="Zm00001eb382710_T001">
    <property type="protein sequence ID" value="Zm00001eb382710_P001"/>
    <property type="gene ID" value="Zm00001eb382710"/>
</dbReference>
<reference evidence="5" key="1">
    <citation type="journal article" date="2009" name="Science">
        <title>The B73 maize genome: complexity, diversity, and dynamics.</title>
        <authorList>
            <person name="Schnable P.S."/>
            <person name="Ware D."/>
            <person name="Fulton R.S."/>
            <person name="Stein J.C."/>
            <person name="Wei F."/>
            <person name="Pasternak S."/>
            <person name="Liang C."/>
            <person name="Zhang J."/>
            <person name="Fulton L."/>
            <person name="Graves T.A."/>
            <person name="Minx P."/>
            <person name="Reily A.D."/>
            <person name="Courtney L."/>
            <person name="Kruchowski S.S."/>
            <person name="Tomlinson C."/>
            <person name="Strong C."/>
            <person name="Delehaunty K."/>
            <person name="Fronick C."/>
            <person name="Courtney B."/>
            <person name="Rock S.M."/>
            <person name="Belter E."/>
            <person name="Du F."/>
            <person name="Kim K."/>
            <person name="Abbott R.M."/>
            <person name="Cotton M."/>
            <person name="Levy A."/>
            <person name="Marchetto P."/>
            <person name="Ochoa K."/>
            <person name="Jackson S.M."/>
            <person name="Gillam B."/>
            <person name="Chen W."/>
            <person name="Yan L."/>
            <person name="Higginbotham J."/>
            <person name="Cardenas M."/>
            <person name="Waligorski J."/>
            <person name="Applebaum E."/>
            <person name="Phelps L."/>
            <person name="Falcone J."/>
            <person name="Kanchi K."/>
            <person name="Thane T."/>
            <person name="Scimone A."/>
            <person name="Thane N."/>
            <person name="Henke J."/>
            <person name="Wang T."/>
            <person name="Ruppert J."/>
            <person name="Shah N."/>
            <person name="Rotter K."/>
            <person name="Hodges J."/>
            <person name="Ingenthron E."/>
            <person name="Cordes M."/>
            <person name="Kohlberg S."/>
            <person name="Sgro J."/>
            <person name="Delgado B."/>
            <person name="Mead K."/>
            <person name="Chinwalla A."/>
            <person name="Leonard S."/>
            <person name="Crouse K."/>
            <person name="Collura K."/>
            <person name="Kudrna D."/>
            <person name="Currie J."/>
            <person name="He R."/>
            <person name="Angelova A."/>
            <person name="Rajasekar S."/>
            <person name="Mueller T."/>
            <person name="Lomeli R."/>
            <person name="Scara G."/>
            <person name="Ko A."/>
            <person name="Delaney K."/>
            <person name="Wissotski M."/>
            <person name="Lopez G."/>
            <person name="Campos D."/>
            <person name="Braidotti M."/>
            <person name="Ashley E."/>
            <person name="Golser W."/>
            <person name="Kim H."/>
            <person name="Lee S."/>
            <person name="Lin J."/>
            <person name="Dujmic Z."/>
            <person name="Kim W."/>
            <person name="Talag J."/>
            <person name="Zuccolo A."/>
            <person name="Fan C."/>
            <person name="Sebastian A."/>
            <person name="Kramer M."/>
            <person name="Spiegel L."/>
            <person name="Nascimento L."/>
            <person name="Zutavern T."/>
            <person name="Miller B."/>
            <person name="Ambroise C."/>
            <person name="Muller S."/>
            <person name="Spooner W."/>
            <person name="Narechania A."/>
            <person name="Ren L."/>
            <person name="Wei S."/>
            <person name="Kumari S."/>
            <person name="Faga B."/>
            <person name="Levy M.J."/>
            <person name="McMahan L."/>
            <person name="Van Buren P."/>
            <person name="Vaughn M.W."/>
            <person name="Ying K."/>
            <person name="Yeh C.-T."/>
            <person name="Emrich S.J."/>
            <person name="Jia Y."/>
            <person name="Kalyanaraman A."/>
            <person name="Hsia A.-P."/>
            <person name="Barbazuk W.B."/>
            <person name="Baucom R.S."/>
            <person name="Brutnell T.P."/>
            <person name="Carpita N.C."/>
            <person name="Chaparro C."/>
            <person name="Chia J.-M."/>
            <person name="Deragon J.-M."/>
            <person name="Estill J.C."/>
            <person name="Fu Y."/>
            <person name="Jeddeloh J.A."/>
            <person name="Han Y."/>
            <person name="Lee H."/>
            <person name="Li P."/>
            <person name="Lisch D.R."/>
            <person name="Liu S."/>
            <person name="Liu Z."/>
            <person name="Nagel D.H."/>
            <person name="McCann M.C."/>
            <person name="SanMiguel P."/>
            <person name="Myers A.M."/>
            <person name="Nettleton D."/>
            <person name="Nguyen J."/>
            <person name="Penning B.W."/>
            <person name="Ponnala L."/>
            <person name="Schneider K.L."/>
            <person name="Schwartz D.C."/>
            <person name="Sharma A."/>
            <person name="Soderlund C."/>
            <person name="Springer N.M."/>
            <person name="Sun Q."/>
            <person name="Wang H."/>
            <person name="Waterman M."/>
            <person name="Westerman R."/>
            <person name="Wolfgruber T.K."/>
            <person name="Yang L."/>
            <person name="Yu Y."/>
            <person name="Zhang L."/>
            <person name="Zhou S."/>
            <person name="Zhu Q."/>
            <person name="Bennetzen J.L."/>
            <person name="Dawe R.K."/>
            <person name="Jiang J."/>
            <person name="Jiang N."/>
            <person name="Presting G.G."/>
            <person name="Wessler S.R."/>
            <person name="Aluru S."/>
            <person name="Martienssen R.A."/>
            <person name="Clifton S.W."/>
            <person name="McCombie W.R."/>
            <person name="Wing R.A."/>
            <person name="Wilson R.K."/>
        </authorList>
    </citation>
    <scope>NUCLEOTIDE SEQUENCE [LARGE SCALE GENOMIC DNA]</scope>
    <source>
        <strain evidence="5">cv. B73</strain>
    </source>
</reference>
<feature type="transmembrane region" description="Helical" evidence="3">
    <location>
        <begin position="63"/>
        <end position="82"/>
    </location>
</feature>
<evidence type="ECO:0000313" key="5">
    <source>
        <dbReference type="Proteomes" id="UP000007305"/>
    </source>
</evidence>
<keyword evidence="5" id="KW-1185">Reference proteome</keyword>
<dbReference type="PANTHER" id="PTHR43243:SF41">
    <property type="entry name" value="CATIONIC AMINO ACID TRANSPORTER 7, CHLOROPLASTIC"/>
    <property type="match status" value="1"/>
</dbReference>
<protein>
    <submittedName>
        <fullName evidence="4">Uncharacterized protein</fullName>
    </submittedName>
</protein>
<dbReference type="Proteomes" id="UP000007305">
    <property type="component" value="Chromosome 9"/>
</dbReference>
<evidence type="ECO:0000256" key="2">
    <source>
        <dbReference type="SAM" id="MobiDB-lite"/>
    </source>
</evidence>